<comment type="caution">
    <text evidence="8">The sequence shown here is derived from an EMBL/GenBank/DDBJ whole genome shotgun (WGS) entry which is preliminary data.</text>
</comment>
<sequence length="140" mass="16392">MKILETQSAVLTNYEVYTHLIEQKNKHKQRGFKTKRPGNLETVVKELLEYFNDTASPLACKPFPYNEKTVRNLLERLRQWDLTKAEIVMIMNLRPIKPESLNAVIEEMEARFPQEETQYEICAAIQDVLGKPEKQVDVQK</sequence>
<evidence type="ECO:0000256" key="6">
    <source>
        <dbReference type="ARBA" id="ARBA00023242"/>
    </source>
</evidence>
<dbReference type="Proteomes" id="UP000237438">
    <property type="component" value="Unassembled WGS sequence"/>
</dbReference>
<keyword evidence="9" id="KW-1185">Reference proteome</keyword>
<dbReference type="GO" id="GO:0000166">
    <property type="term" value="F:nucleotide binding"/>
    <property type="evidence" value="ECO:0007669"/>
    <property type="project" value="InterPro"/>
</dbReference>
<evidence type="ECO:0000256" key="5">
    <source>
        <dbReference type="ARBA" id="ARBA00023163"/>
    </source>
</evidence>
<protein>
    <recommendedName>
        <fullName evidence="3">DNA-directed RNA polymerase III subunit RPC9</fullName>
    </recommendedName>
</protein>
<name>A0A2S4PJU1_9PEZI</name>
<reference evidence="8 9" key="1">
    <citation type="submission" date="2017-10" db="EMBL/GenBank/DDBJ databases">
        <title>Development of genomic resources for the powdery mildew, Erysiphe pulchra.</title>
        <authorList>
            <person name="Wadl P.A."/>
            <person name="Mack B.M."/>
            <person name="Moore G."/>
            <person name="Beltz S.B."/>
        </authorList>
    </citation>
    <scope>NUCLEOTIDE SEQUENCE [LARGE SCALE GENOMIC DNA]</scope>
    <source>
        <strain evidence="8">Cflorida</strain>
    </source>
</reference>
<dbReference type="Pfam" id="PF03874">
    <property type="entry name" value="RNA_pol_Rpb4"/>
    <property type="match status" value="1"/>
</dbReference>
<accession>A0A2S4PJU1</accession>
<proteinExistence type="inferred from homology"/>
<evidence type="ECO:0000256" key="3">
    <source>
        <dbReference type="ARBA" id="ARBA00016672"/>
    </source>
</evidence>
<dbReference type="GO" id="GO:0006384">
    <property type="term" value="P:transcription initiation at RNA polymerase III promoter"/>
    <property type="evidence" value="ECO:0007669"/>
    <property type="project" value="InterPro"/>
</dbReference>
<dbReference type="PANTHER" id="PTHR15561:SF0">
    <property type="entry name" value="DNA-DIRECTED RNA POLYMERASE III SUBUNIT RPC9"/>
    <property type="match status" value="1"/>
</dbReference>
<dbReference type="AlphaFoldDB" id="A0A2S4PJU1"/>
<comment type="similarity">
    <text evidence="2">Belongs to the eukaryotic RPC9 RNA polymerase subunit family.</text>
</comment>
<evidence type="ECO:0000256" key="1">
    <source>
        <dbReference type="ARBA" id="ARBA00004123"/>
    </source>
</evidence>
<keyword evidence="6" id="KW-0539">Nucleus</keyword>
<dbReference type="InterPro" id="IPR006590">
    <property type="entry name" value="RNA_pol_Rpb4/RPC9_core"/>
</dbReference>
<evidence type="ECO:0000313" key="9">
    <source>
        <dbReference type="Proteomes" id="UP000237438"/>
    </source>
</evidence>
<dbReference type="SUPFAM" id="SSF47819">
    <property type="entry name" value="HRDC-like"/>
    <property type="match status" value="1"/>
</dbReference>
<dbReference type="GO" id="GO:0005666">
    <property type="term" value="C:RNA polymerase III complex"/>
    <property type="evidence" value="ECO:0007669"/>
    <property type="project" value="InterPro"/>
</dbReference>
<dbReference type="PANTHER" id="PTHR15561">
    <property type="entry name" value="CALCITONIN GENE-RELATED PEPTIDE-RECEPTOR COMPONENT PROTEIN"/>
    <property type="match status" value="1"/>
</dbReference>
<dbReference type="STRING" id="225359.A0A2S4PJU1"/>
<keyword evidence="5" id="KW-0804">Transcription</keyword>
<dbReference type="InterPro" id="IPR038324">
    <property type="entry name" value="Rpb4/RPC9_sf"/>
</dbReference>
<gene>
    <name evidence="8" type="ORF">EPUL_006298</name>
</gene>
<keyword evidence="4" id="KW-0240">DNA-directed RNA polymerase</keyword>
<dbReference type="InterPro" id="IPR038846">
    <property type="entry name" value="RPC9"/>
</dbReference>
<dbReference type="SMART" id="SM00657">
    <property type="entry name" value="RPOL4c"/>
    <property type="match status" value="1"/>
</dbReference>
<dbReference type="InterPro" id="IPR010997">
    <property type="entry name" value="HRDC-like_sf"/>
</dbReference>
<feature type="domain" description="RNA polymerase Rpb4/RPC9 core" evidence="7">
    <location>
        <begin position="1"/>
        <end position="132"/>
    </location>
</feature>
<dbReference type="InterPro" id="IPR005574">
    <property type="entry name" value="Rpb4/RPC9"/>
</dbReference>
<dbReference type="OrthoDB" id="1746530at2759"/>
<organism evidence="8 9">
    <name type="scientific">Erysiphe pulchra</name>
    <dbReference type="NCBI Taxonomy" id="225359"/>
    <lineage>
        <taxon>Eukaryota</taxon>
        <taxon>Fungi</taxon>
        <taxon>Dikarya</taxon>
        <taxon>Ascomycota</taxon>
        <taxon>Pezizomycotina</taxon>
        <taxon>Leotiomycetes</taxon>
        <taxon>Erysiphales</taxon>
        <taxon>Erysiphaceae</taxon>
        <taxon>Erysiphe</taxon>
    </lineage>
</organism>
<evidence type="ECO:0000313" key="8">
    <source>
        <dbReference type="EMBL" id="POS82294.1"/>
    </source>
</evidence>
<evidence type="ECO:0000256" key="4">
    <source>
        <dbReference type="ARBA" id="ARBA00022478"/>
    </source>
</evidence>
<comment type="subcellular location">
    <subcellularLocation>
        <location evidence="1">Nucleus</location>
    </subcellularLocation>
</comment>
<dbReference type="Gene3D" id="1.20.1250.40">
    <property type="match status" value="1"/>
</dbReference>
<evidence type="ECO:0000259" key="7">
    <source>
        <dbReference type="SMART" id="SM00657"/>
    </source>
</evidence>
<dbReference type="EMBL" id="PEDP01003280">
    <property type="protein sequence ID" value="POS82294.1"/>
    <property type="molecule type" value="Genomic_DNA"/>
</dbReference>
<evidence type="ECO:0000256" key="2">
    <source>
        <dbReference type="ARBA" id="ARBA00006898"/>
    </source>
</evidence>